<name>A0ABU2FJ67_9EURY</name>
<dbReference type="RefSeq" id="WP_310898645.1">
    <property type="nucleotide sequence ID" value="NZ_JAMQOS010000001.1"/>
</dbReference>
<keyword evidence="2" id="KW-0812">Transmembrane</keyword>
<keyword evidence="1" id="KW-0175">Coiled coil</keyword>
<dbReference type="EMBL" id="JAMQOS010000001">
    <property type="protein sequence ID" value="MDS0280798.1"/>
    <property type="molecule type" value="Genomic_DNA"/>
</dbReference>
<gene>
    <name evidence="4" type="ORF">NDI86_01600</name>
</gene>
<protein>
    <recommendedName>
        <fullName evidence="3">DUF7982 domain-containing protein</fullName>
    </recommendedName>
</protein>
<evidence type="ECO:0000313" key="4">
    <source>
        <dbReference type="EMBL" id="MDS0280798.1"/>
    </source>
</evidence>
<evidence type="ECO:0000259" key="3">
    <source>
        <dbReference type="Pfam" id="PF25939"/>
    </source>
</evidence>
<feature type="coiled-coil region" evidence="1">
    <location>
        <begin position="19"/>
        <end position="46"/>
    </location>
</feature>
<feature type="transmembrane region" description="Helical" evidence="2">
    <location>
        <begin position="52"/>
        <end position="69"/>
    </location>
</feature>
<evidence type="ECO:0000256" key="2">
    <source>
        <dbReference type="SAM" id="Phobius"/>
    </source>
</evidence>
<proteinExistence type="predicted"/>
<dbReference type="Proteomes" id="UP001268864">
    <property type="component" value="Unassembled WGS sequence"/>
</dbReference>
<keyword evidence="2" id="KW-1133">Transmembrane helix</keyword>
<keyword evidence="2" id="KW-0472">Membrane</keyword>
<keyword evidence="5" id="KW-1185">Reference proteome</keyword>
<feature type="transmembrane region" description="Helical" evidence="2">
    <location>
        <begin position="75"/>
        <end position="93"/>
    </location>
</feature>
<dbReference type="InterPro" id="IPR058288">
    <property type="entry name" value="DUF7982"/>
</dbReference>
<evidence type="ECO:0000313" key="5">
    <source>
        <dbReference type="Proteomes" id="UP001268864"/>
    </source>
</evidence>
<comment type="caution">
    <text evidence="4">The sequence shown here is derived from an EMBL/GenBank/DDBJ whole genome shotgun (WGS) entry which is preliminary data.</text>
</comment>
<accession>A0ABU2FJ67</accession>
<reference evidence="4 5" key="1">
    <citation type="submission" date="2022-06" db="EMBL/GenBank/DDBJ databases">
        <title>Halomicroarcula sp. a new haloarchaeum isolate from saline soil.</title>
        <authorList>
            <person name="Strakova D."/>
            <person name="Galisteo C."/>
            <person name="Sanchez-Porro C."/>
            <person name="Ventosa A."/>
        </authorList>
    </citation>
    <scope>NUCLEOTIDE SEQUENCE [LARGE SCALE GENOMIC DNA]</scope>
    <source>
        <strain evidence="4 5">S3CR25-11</strain>
    </source>
</reference>
<evidence type="ECO:0000256" key="1">
    <source>
        <dbReference type="SAM" id="Coils"/>
    </source>
</evidence>
<feature type="domain" description="DUF7982" evidence="3">
    <location>
        <begin position="21"/>
        <end position="283"/>
    </location>
</feature>
<sequence length="290" mass="30548">MSTNGRRTDDTAEEPPQRLAELRTQVELLAEENERLRESYTRAKRTEYRRTAFGLAAVGAVAAAAGLLVPTASAVLFALAGTGLFGGILTYYLTPERFIAADVGRDVYATLADNEAALVGELGLTSERVYVPLSGNEVPVRLFVPQQSDYDLPDADALTGQTVLADDPATRGVALAPSGARLLGDLETALRGSLADAPGDLAVQLCDALVEQFELVDSADPETDADGTACRVAVSDSVYGPLDRFDHPVVSLLATGFAVGLSVPVTTEVRTDTDGASVVTLRWASSTDDD</sequence>
<dbReference type="Pfam" id="PF25939">
    <property type="entry name" value="DUF7982"/>
    <property type="match status" value="1"/>
</dbReference>
<organism evidence="4 5">
    <name type="scientific">Haloarcula onubensis</name>
    <dbReference type="NCBI Taxonomy" id="2950539"/>
    <lineage>
        <taxon>Archaea</taxon>
        <taxon>Methanobacteriati</taxon>
        <taxon>Methanobacteriota</taxon>
        <taxon>Stenosarchaea group</taxon>
        <taxon>Halobacteria</taxon>
        <taxon>Halobacteriales</taxon>
        <taxon>Haloarculaceae</taxon>
        <taxon>Haloarcula</taxon>
    </lineage>
</organism>